<comment type="subcellular location">
    <subcellularLocation>
        <location evidence="1">Mitochondrion inner membrane</location>
        <topology evidence="1">Peripheral membrane protein</topology>
        <orientation evidence="1">Matrix side</orientation>
    </subcellularLocation>
</comment>
<sequence>MAAPQVAGARAVLGLGVRAAQGPEVKHQAAKQFFKEVCRCLPWVVDNYRLDELTTVPELRRNLAGMFRKFTDVQSPEVIDLLIYKGREELEMILMQHKQRHHLITQYIHNPIKDKVSKPQTMSPFLEQFYKSN</sequence>
<evidence type="ECO:0000256" key="3">
    <source>
        <dbReference type="ARBA" id="ARBA00022448"/>
    </source>
</evidence>
<evidence type="ECO:0000313" key="10">
    <source>
        <dbReference type="Proteomes" id="UP000239899"/>
    </source>
</evidence>
<dbReference type="GO" id="GO:0045271">
    <property type="term" value="C:respiratory chain complex I"/>
    <property type="evidence" value="ECO:0007669"/>
    <property type="project" value="InterPro"/>
</dbReference>
<dbReference type="STRING" id="3076.A0A2P6TJF2"/>
<dbReference type="OrthoDB" id="14535at2759"/>
<evidence type="ECO:0000313" key="9">
    <source>
        <dbReference type="EMBL" id="PRW39378.1"/>
    </source>
</evidence>
<comment type="caution">
    <text evidence="9">The sequence shown here is derived from an EMBL/GenBank/DDBJ whole genome shotgun (WGS) entry which is preliminary data.</text>
</comment>
<keyword evidence="10" id="KW-1185">Reference proteome</keyword>
<organism evidence="9 10">
    <name type="scientific">Chlorella sorokiniana</name>
    <name type="common">Freshwater green alga</name>
    <dbReference type="NCBI Taxonomy" id="3076"/>
    <lineage>
        <taxon>Eukaryota</taxon>
        <taxon>Viridiplantae</taxon>
        <taxon>Chlorophyta</taxon>
        <taxon>core chlorophytes</taxon>
        <taxon>Trebouxiophyceae</taxon>
        <taxon>Chlorellales</taxon>
        <taxon>Chlorellaceae</taxon>
        <taxon>Chlorella clade</taxon>
        <taxon>Chlorella</taxon>
    </lineage>
</organism>
<protein>
    <submittedName>
        <fullName evidence="9">NADH dehydrogenase [ubiquinone] 1 alpha subcomplex subunit 6</fullName>
    </submittedName>
</protein>
<reference evidence="9 10" key="1">
    <citation type="journal article" date="2018" name="Plant J.">
        <title>Genome sequences of Chlorella sorokiniana UTEX 1602 and Micractinium conductrix SAG 241.80: implications to maltose excretion by a green alga.</title>
        <authorList>
            <person name="Arriola M.B."/>
            <person name="Velmurugan N."/>
            <person name="Zhang Y."/>
            <person name="Plunkett M.H."/>
            <person name="Hondzo H."/>
            <person name="Barney B.M."/>
        </authorList>
    </citation>
    <scope>NUCLEOTIDE SEQUENCE [LARGE SCALE GENOMIC DNA]</scope>
    <source>
        <strain evidence="10">UTEX 1602</strain>
    </source>
</reference>
<evidence type="ECO:0000256" key="2">
    <source>
        <dbReference type="ARBA" id="ARBA00009508"/>
    </source>
</evidence>
<accession>A0A2P6TJF2</accession>
<proteinExistence type="inferred from homology"/>
<evidence type="ECO:0000256" key="1">
    <source>
        <dbReference type="ARBA" id="ARBA00004443"/>
    </source>
</evidence>
<name>A0A2P6TJF2_CHLSO</name>
<evidence type="ECO:0000256" key="5">
    <source>
        <dbReference type="ARBA" id="ARBA00022792"/>
    </source>
</evidence>
<dbReference type="EMBL" id="LHPG02000014">
    <property type="protein sequence ID" value="PRW39378.1"/>
    <property type="molecule type" value="Genomic_DNA"/>
</dbReference>
<evidence type="ECO:0000256" key="4">
    <source>
        <dbReference type="ARBA" id="ARBA00022660"/>
    </source>
</evidence>
<keyword evidence="6" id="KW-0249">Electron transport</keyword>
<dbReference type="InterPro" id="IPR045299">
    <property type="entry name" value="Complex1_LYR_NDUFA6_LYRM6"/>
</dbReference>
<keyword evidence="8" id="KW-0472">Membrane</keyword>
<keyword evidence="7" id="KW-0496">Mitochondrion</keyword>
<dbReference type="AlphaFoldDB" id="A0A2P6TJF2"/>
<keyword evidence="3" id="KW-0813">Transport</keyword>
<dbReference type="InterPro" id="IPR016488">
    <property type="entry name" value="NADH_Ub_cplx-1_asu_su-6"/>
</dbReference>
<dbReference type="Proteomes" id="UP000239899">
    <property type="component" value="Unassembled WGS sequence"/>
</dbReference>
<evidence type="ECO:0000256" key="6">
    <source>
        <dbReference type="ARBA" id="ARBA00022982"/>
    </source>
</evidence>
<dbReference type="GO" id="GO:0006979">
    <property type="term" value="P:response to oxidative stress"/>
    <property type="evidence" value="ECO:0007669"/>
    <property type="project" value="TreeGrafter"/>
</dbReference>
<dbReference type="GO" id="GO:0005743">
    <property type="term" value="C:mitochondrial inner membrane"/>
    <property type="evidence" value="ECO:0007669"/>
    <property type="project" value="UniProtKB-SubCell"/>
</dbReference>
<evidence type="ECO:0000256" key="7">
    <source>
        <dbReference type="ARBA" id="ARBA00023128"/>
    </source>
</evidence>
<keyword evidence="4" id="KW-0679">Respiratory chain</keyword>
<gene>
    <name evidence="9" type="ORF">C2E21_6941</name>
</gene>
<evidence type="ECO:0000256" key="8">
    <source>
        <dbReference type="ARBA" id="ARBA00023136"/>
    </source>
</evidence>
<comment type="similarity">
    <text evidence="2">Belongs to the complex I LYR family.</text>
</comment>
<dbReference type="PANTHER" id="PTHR12964">
    <property type="entry name" value="NADH-UBIQUINONE OXIDOREDUCTASE B14 SUBUNIT"/>
    <property type="match status" value="1"/>
</dbReference>
<dbReference type="CDD" id="cd20266">
    <property type="entry name" value="Complex1_LYR_NDUFA6_LYRM6"/>
    <property type="match status" value="1"/>
</dbReference>
<dbReference type="PANTHER" id="PTHR12964:SF0">
    <property type="entry name" value="NADH DEHYDROGENASE [UBIQUINONE] 1 ALPHA SUBCOMPLEX SUBUNIT 6"/>
    <property type="match status" value="1"/>
</dbReference>
<keyword evidence="5" id="KW-0999">Mitochondrion inner membrane</keyword>